<reference evidence="1" key="1">
    <citation type="journal article" date="2020" name="Nature">
        <title>Giant virus diversity and host interactions through global metagenomics.</title>
        <authorList>
            <person name="Schulz F."/>
            <person name="Roux S."/>
            <person name="Paez-Espino D."/>
            <person name="Jungbluth S."/>
            <person name="Walsh D.A."/>
            <person name="Denef V.J."/>
            <person name="McMahon K.D."/>
            <person name="Konstantinidis K.T."/>
            <person name="Eloe-Fadrosh E.A."/>
            <person name="Kyrpides N.C."/>
            <person name="Woyke T."/>
        </authorList>
    </citation>
    <scope>NUCLEOTIDE SEQUENCE</scope>
    <source>
        <strain evidence="1">GVMAG-M-3300023184-62</strain>
    </source>
</reference>
<protein>
    <submittedName>
        <fullName evidence="1">Uncharacterized protein</fullName>
    </submittedName>
</protein>
<dbReference type="AlphaFoldDB" id="A0A6C0IB75"/>
<dbReference type="EMBL" id="MN740152">
    <property type="protein sequence ID" value="QHT89989.1"/>
    <property type="molecule type" value="Genomic_DNA"/>
</dbReference>
<accession>A0A6C0IB75</accession>
<evidence type="ECO:0000313" key="1">
    <source>
        <dbReference type="EMBL" id="QHT89989.1"/>
    </source>
</evidence>
<organism evidence="1">
    <name type="scientific">viral metagenome</name>
    <dbReference type="NCBI Taxonomy" id="1070528"/>
    <lineage>
        <taxon>unclassified sequences</taxon>
        <taxon>metagenomes</taxon>
        <taxon>organismal metagenomes</taxon>
    </lineage>
</organism>
<sequence length="708" mass="78418">MAEFLIKTPEQNATYKEENLIINSADRDWLNNTTETRYNFSVNFRVANNGGRQPLSPTVAKSFKNISRVEHVKTVFPAEGIDTLIRKKGSNTNSDVCLNILTLPYVSLRIKELDANNYGTNNYLDNAFSVMQYDRFWQEDCYSFSEGEMKSTRGYVSMVPKFLKAEKRYAPTPLSGIQKLSFQYMRPDGTSVSDVSDVFQIQKIYNNNNSNYGSNYYIFQTVSWFPRAMLTIGDRLVIRGLNISNVPSSQYAAAFTNYITQDQGQIVTDVGYFDNSRSNDHITNANFIVTSADFNSPFGQVNKNSLLWNGSLWIGTGTGATITDSVEYSSNGYIWNSIASNGFAAGGRAIAWNGSNLYVAVGKDSTYGTSNNIMYSSNGINWNYTSNFFSNSDPSLGAGVTFGNNMFVAVGHRQIKYSSNGYNWFDSVSDTLTPSYSNLRVYDVTFANSNFYIIGNRNTSIYTQILSSSNPALSVWNMSNAAPYGSGEYPEFLTYINNRFVYGTTYGNIAYSSDLITWNINTPFSEDTSSGGAWGGAINIGYGSNMYIAVGYDTSSPLATIKYSSNLSNWSNIATGGFSNAGYAVRYNGSYWIAIGAPDPTRNITSIQFSYDGLNWAESNTDIFTQSPNSQGYANTFMISAYNSNVVGGSIPPSYFTNASQDTAFFNAMRSNSLTGCKAINMNHQTATHLKIITKEYTNTSLIRSENI</sequence>
<proteinExistence type="predicted"/>
<name>A0A6C0IB75_9ZZZZ</name>